<dbReference type="AlphaFoldDB" id="A0A078ISN2"/>
<feature type="region of interest" description="Disordered" evidence="1">
    <location>
        <begin position="14"/>
        <end position="63"/>
    </location>
</feature>
<sequence length="142" mass="15636">MSLLEAENMELRARVSELEGNQNVAPHTQTPVFPTNVTQQRSSGTPLSPMSQQPETPSLQTQEFSPNLPREVYAQDITPVSPIAPQSIETPFFTPIQTQQMVTEGTYDSTKPLTEIISATNKEPLTEIISATNKHVSIKTLS</sequence>
<evidence type="ECO:0000313" key="2">
    <source>
        <dbReference type="EMBL" id="CDY54125.1"/>
    </source>
</evidence>
<organism evidence="2 3">
    <name type="scientific">Brassica napus</name>
    <name type="common">Rape</name>
    <dbReference type="NCBI Taxonomy" id="3708"/>
    <lineage>
        <taxon>Eukaryota</taxon>
        <taxon>Viridiplantae</taxon>
        <taxon>Streptophyta</taxon>
        <taxon>Embryophyta</taxon>
        <taxon>Tracheophyta</taxon>
        <taxon>Spermatophyta</taxon>
        <taxon>Magnoliopsida</taxon>
        <taxon>eudicotyledons</taxon>
        <taxon>Gunneridae</taxon>
        <taxon>Pentapetalae</taxon>
        <taxon>rosids</taxon>
        <taxon>malvids</taxon>
        <taxon>Brassicales</taxon>
        <taxon>Brassicaceae</taxon>
        <taxon>Brassiceae</taxon>
        <taxon>Brassica</taxon>
    </lineage>
</organism>
<accession>A0A078ISN2</accession>
<name>A0A078ISN2_BRANA</name>
<dbReference type="Proteomes" id="UP000028999">
    <property type="component" value="Unassembled WGS sequence"/>
</dbReference>
<dbReference type="EMBL" id="LK033280">
    <property type="protein sequence ID" value="CDY54125.1"/>
    <property type="molecule type" value="Genomic_DNA"/>
</dbReference>
<gene>
    <name evidence="2" type="primary">BnaC02g45500D</name>
    <name evidence="2" type="ORF">GSBRNA2T00013408001</name>
</gene>
<reference evidence="2 3" key="1">
    <citation type="journal article" date="2014" name="Science">
        <title>Plant genetics. Early allopolyploid evolution in the post-Neolithic Brassica napus oilseed genome.</title>
        <authorList>
            <person name="Chalhoub B."/>
            <person name="Denoeud F."/>
            <person name="Liu S."/>
            <person name="Parkin I.A."/>
            <person name="Tang H."/>
            <person name="Wang X."/>
            <person name="Chiquet J."/>
            <person name="Belcram H."/>
            <person name="Tong C."/>
            <person name="Samans B."/>
            <person name="Correa M."/>
            <person name="Da Silva C."/>
            <person name="Just J."/>
            <person name="Falentin C."/>
            <person name="Koh C.S."/>
            <person name="Le Clainche I."/>
            <person name="Bernard M."/>
            <person name="Bento P."/>
            <person name="Noel B."/>
            <person name="Labadie K."/>
            <person name="Alberti A."/>
            <person name="Charles M."/>
            <person name="Arnaud D."/>
            <person name="Guo H."/>
            <person name="Daviaud C."/>
            <person name="Alamery S."/>
            <person name="Jabbari K."/>
            <person name="Zhao M."/>
            <person name="Edger P.P."/>
            <person name="Chelaifa H."/>
            <person name="Tack D."/>
            <person name="Lassalle G."/>
            <person name="Mestiri I."/>
            <person name="Schnel N."/>
            <person name="Le Paslier M.C."/>
            <person name="Fan G."/>
            <person name="Renault V."/>
            <person name="Bayer P.E."/>
            <person name="Golicz A.A."/>
            <person name="Manoli S."/>
            <person name="Lee T.H."/>
            <person name="Thi V.H."/>
            <person name="Chalabi S."/>
            <person name="Hu Q."/>
            <person name="Fan C."/>
            <person name="Tollenaere R."/>
            <person name="Lu Y."/>
            <person name="Battail C."/>
            <person name="Shen J."/>
            <person name="Sidebottom C.H."/>
            <person name="Wang X."/>
            <person name="Canaguier A."/>
            <person name="Chauveau A."/>
            <person name="Berard A."/>
            <person name="Deniot G."/>
            <person name="Guan M."/>
            <person name="Liu Z."/>
            <person name="Sun F."/>
            <person name="Lim Y.P."/>
            <person name="Lyons E."/>
            <person name="Town C.D."/>
            <person name="Bancroft I."/>
            <person name="Wang X."/>
            <person name="Meng J."/>
            <person name="Ma J."/>
            <person name="Pires J.C."/>
            <person name="King G.J."/>
            <person name="Brunel D."/>
            <person name="Delourme R."/>
            <person name="Renard M."/>
            <person name="Aury J.M."/>
            <person name="Adams K.L."/>
            <person name="Batley J."/>
            <person name="Snowdon R.J."/>
            <person name="Tost J."/>
            <person name="Edwards D."/>
            <person name="Zhou Y."/>
            <person name="Hua W."/>
            <person name="Sharpe A.G."/>
            <person name="Paterson A.H."/>
            <person name="Guan C."/>
            <person name="Wincker P."/>
        </authorList>
    </citation>
    <scope>NUCLEOTIDE SEQUENCE [LARGE SCALE GENOMIC DNA]</scope>
    <source>
        <strain evidence="3">cv. Darmor-bzh</strain>
    </source>
</reference>
<keyword evidence="3" id="KW-1185">Reference proteome</keyword>
<evidence type="ECO:0000313" key="3">
    <source>
        <dbReference type="Proteomes" id="UP000028999"/>
    </source>
</evidence>
<protein>
    <submittedName>
        <fullName evidence="2">BnaC02g45500D protein</fullName>
    </submittedName>
</protein>
<evidence type="ECO:0000256" key="1">
    <source>
        <dbReference type="SAM" id="MobiDB-lite"/>
    </source>
</evidence>
<proteinExistence type="predicted"/>
<dbReference type="PaxDb" id="3708-A0A078ISN2"/>
<feature type="compositionally biased region" description="Polar residues" evidence="1">
    <location>
        <begin position="19"/>
        <end position="63"/>
    </location>
</feature>
<dbReference type="Gramene" id="CDY54125">
    <property type="protein sequence ID" value="CDY54125"/>
    <property type="gene ID" value="GSBRNA2T00013408001"/>
</dbReference>